<feature type="compositionally biased region" description="Basic and acidic residues" evidence="2">
    <location>
        <begin position="93"/>
        <end position="111"/>
    </location>
</feature>
<reference evidence="4 5" key="1">
    <citation type="submission" date="2019-08" db="EMBL/GenBank/DDBJ databases">
        <title>Pelomicrobium methylotrophicum gen. nov., sp. nov. a moderately thermophilic, facultatively anaerobic, lithoautotrophic and methylotrophic bacterium isolated from a terrestrial mud volcano.</title>
        <authorList>
            <person name="Slobodkina G.B."/>
            <person name="Merkel A.Y."/>
            <person name="Slobodkin A.I."/>
        </authorList>
    </citation>
    <scope>NUCLEOTIDE SEQUENCE [LARGE SCALE GENOMIC DNA]</scope>
    <source>
        <strain evidence="4 5">SM250</strain>
    </source>
</reference>
<organism evidence="4 5">
    <name type="scientific">Pelomicrobium methylotrophicum</name>
    <dbReference type="NCBI Taxonomy" id="2602750"/>
    <lineage>
        <taxon>Bacteria</taxon>
        <taxon>Pseudomonadati</taxon>
        <taxon>Pseudomonadota</taxon>
        <taxon>Hydrogenophilia</taxon>
        <taxon>Hydrogenophilia incertae sedis</taxon>
        <taxon>Pelomicrobium</taxon>
    </lineage>
</organism>
<feature type="coiled-coil region" evidence="1">
    <location>
        <begin position="182"/>
        <end position="223"/>
    </location>
</feature>
<feature type="domain" description="DUF4124" evidence="3">
    <location>
        <begin position="32"/>
        <end position="69"/>
    </location>
</feature>
<feature type="region of interest" description="Disordered" evidence="2">
    <location>
        <begin position="88"/>
        <end position="111"/>
    </location>
</feature>
<dbReference type="Pfam" id="PF13511">
    <property type="entry name" value="DUF4124"/>
    <property type="match status" value="1"/>
</dbReference>
<evidence type="ECO:0000313" key="5">
    <source>
        <dbReference type="Proteomes" id="UP000321201"/>
    </source>
</evidence>
<keyword evidence="5" id="KW-1185">Reference proteome</keyword>
<proteinExistence type="predicted"/>
<protein>
    <submittedName>
        <fullName evidence="4">DUF4124 domain-containing protein</fullName>
    </submittedName>
</protein>
<evidence type="ECO:0000256" key="2">
    <source>
        <dbReference type="SAM" id="MobiDB-lite"/>
    </source>
</evidence>
<evidence type="ECO:0000259" key="3">
    <source>
        <dbReference type="Pfam" id="PF13511"/>
    </source>
</evidence>
<dbReference type="AlphaFoldDB" id="A0A5C7EJM5"/>
<gene>
    <name evidence="4" type="ORF">FR698_05445</name>
</gene>
<dbReference type="InterPro" id="IPR025392">
    <property type="entry name" value="DUF4124"/>
</dbReference>
<dbReference type="Proteomes" id="UP000321201">
    <property type="component" value="Unassembled WGS sequence"/>
</dbReference>
<comment type="caution">
    <text evidence="4">The sequence shown here is derived from an EMBL/GenBank/DDBJ whole genome shotgun (WGS) entry which is preliminary data.</text>
</comment>
<dbReference type="OrthoDB" id="7064973at2"/>
<keyword evidence="1" id="KW-0175">Coiled coil</keyword>
<accession>A0A5C7EJM5</accession>
<evidence type="ECO:0000313" key="4">
    <source>
        <dbReference type="EMBL" id="TXF12672.1"/>
    </source>
</evidence>
<dbReference type="InParanoid" id="A0A5C7EJM5"/>
<name>A0A5C7EJM5_9PROT</name>
<evidence type="ECO:0000256" key="1">
    <source>
        <dbReference type="SAM" id="Coils"/>
    </source>
</evidence>
<sequence length="229" mass="25962">MSHQQAPERRSLATSAEQRHTSRALLAAIAFAATVIAPAADAKMYKCTDAKGRTYYTDKLTPDCVQQGTQEMNKRGIVIREYAAGQIPGQNSIKKEETRKSPEEEREAIERERRDRALLATYASEKEIDLARDRNLEQAGLVLQSLRAREKNAVDKVTKLSGEAGKFTAQNKPVPDWLKEELANAERELAAIKAQVVSKQREMESIRARFEADKERYRELTQKQGEMRK</sequence>
<dbReference type="EMBL" id="VPFL01000005">
    <property type="protein sequence ID" value="TXF12672.1"/>
    <property type="molecule type" value="Genomic_DNA"/>
</dbReference>